<dbReference type="AlphaFoldDB" id="G0MZN1"/>
<feature type="transmembrane region" description="Helical" evidence="1">
    <location>
        <begin position="212"/>
        <end position="231"/>
    </location>
</feature>
<dbReference type="HOGENOM" id="CLU_685588_0_0_1"/>
<evidence type="ECO:0000256" key="1">
    <source>
        <dbReference type="SAM" id="Phobius"/>
    </source>
</evidence>
<evidence type="ECO:0008006" key="5">
    <source>
        <dbReference type="Google" id="ProtNLM"/>
    </source>
</evidence>
<feature type="transmembrane region" description="Helical" evidence="1">
    <location>
        <begin position="161"/>
        <end position="181"/>
    </location>
</feature>
<dbReference type="eggNOG" id="ENOG502T0FR">
    <property type="taxonomic scope" value="Eukaryota"/>
</dbReference>
<evidence type="ECO:0000313" key="3">
    <source>
        <dbReference type="EMBL" id="EGT48272.1"/>
    </source>
</evidence>
<keyword evidence="1" id="KW-0812">Transmembrane</keyword>
<sequence length="449" mass="51551">MQTIIGIALCILTLSAESSNVCIISQAENNQCQSDICFSHFHETSEGFVERFDCSEEPSKLNKSSCMDILRKSDKSSVCLGDGKETHCCCHSSNPSQICASEKRHTAELTQLWTVSQMWFLIFGHVGLAGIVAVLVFFYMKTVEIWPADNILIPVESRMKNILLAKAVFLLLSLLVIYFPFRKKCMNHPKGSFATPRLFLYQIFEASLGPSLYFSFPLIFFLFDFSFFVYINSVKFINKSGALALSIFKLVTVPLFVYECFLSTIDLWDKDHEPGYCRLNGAIWQFMLSHFFILVYHILIIIQTVLLSKMRRNLDFTQRNSDETHSHVATVMSTNTGETRIESEYSEMVYIHPRVRMNSDRRNSELYVQPFNVPRLGMNVLTVKNNRMNEWLSLRALLSTTGFYKLYPSKFVIPPGKEISIEVEQCTRADSPTLHHNILIEWLSLIFIS</sequence>
<dbReference type="InParanoid" id="G0MZN1"/>
<dbReference type="EMBL" id="GL379822">
    <property type="protein sequence ID" value="EGT48272.1"/>
    <property type="molecule type" value="Genomic_DNA"/>
</dbReference>
<dbReference type="OrthoDB" id="5839337at2759"/>
<keyword evidence="4" id="KW-1185">Reference proteome</keyword>
<dbReference type="Proteomes" id="UP000008068">
    <property type="component" value="Unassembled WGS sequence"/>
</dbReference>
<name>G0MZN1_CAEBE</name>
<gene>
    <name evidence="3" type="ORF">CAEBREN_28881</name>
</gene>
<evidence type="ECO:0000313" key="4">
    <source>
        <dbReference type="Proteomes" id="UP000008068"/>
    </source>
</evidence>
<reference evidence="4" key="1">
    <citation type="submission" date="2011-07" db="EMBL/GenBank/DDBJ databases">
        <authorList>
            <consortium name="Caenorhabditis brenneri Sequencing and Analysis Consortium"/>
            <person name="Wilson R.K."/>
        </authorList>
    </citation>
    <scope>NUCLEOTIDE SEQUENCE [LARGE SCALE GENOMIC DNA]</scope>
    <source>
        <strain evidence="4">PB2801</strain>
    </source>
</reference>
<keyword evidence="1" id="KW-0472">Membrane</keyword>
<proteinExistence type="predicted"/>
<keyword evidence="2" id="KW-0732">Signal</keyword>
<feature type="transmembrane region" description="Helical" evidence="1">
    <location>
        <begin position="243"/>
        <end position="265"/>
    </location>
</feature>
<feature type="transmembrane region" description="Helical" evidence="1">
    <location>
        <begin position="118"/>
        <end position="140"/>
    </location>
</feature>
<feature type="transmembrane region" description="Helical" evidence="1">
    <location>
        <begin position="285"/>
        <end position="307"/>
    </location>
</feature>
<protein>
    <recommendedName>
        <fullName evidence="5">MSP domain-containing protein</fullName>
    </recommendedName>
</protein>
<feature type="chain" id="PRO_5003404367" description="MSP domain-containing protein" evidence="2">
    <location>
        <begin position="19"/>
        <end position="449"/>
    </location>
</feature>
<organism evidence="4">
    <name type="scientific">Caenorhabditis brenneri</name>
    <name type="common">Nematode worm</name>
    <dbReference type="NCBI Taxonomy" id="135651"/>
    <lineage>
        <taxon>Eukaryota</taxon>
        <taxon>Metazoa</taxon>
        <taxon>Ecdysozoa</taxon>
        <taxon>Nematoda</taxon>
        <taxon>Chromadorea</taxon>
        <taxon>Rhabditida</taxon>
        <taxon>Rhabditina</taxon>
        <taxon>Rhabditomorpha</taxon>
        <taxon>Rhabditoidea</taxon>
        <taxon>Rhabditidae</taxon>
        <taxon>Peloderinae</taxon>
        <taxon>Caenorhabditis</taxon>
    </lineage>
</organism>
<keyword evidence="1" id="KW-1133">Transmembrane helix</keyword>
<dbReference type="FunCoup" id="G0MZN1">
    <property type="interactions" value="46"/>
</dbReference>
<feature type="signal peptide" evidence="2">
    <location>
        <begin position="1"/>
        <end position="18"/>
    </location>
</feature>
<evidence type="ECO:0000256" key="2">
    <source>
        <dbReference type="SAM" id="SignalP"/>
    </source>
</evidence>
<accession>G0MZN1</accession>